<dbReference type="FunFam" id="2.60.40.10:FF:000031">
    <property type="entry name" value="Myosin-binding protein C, slow type"/>
    <property type="match status" value="1"/>
</dbReference>
<dbReference type="FunFam" id="2.60.40.10:FF:000147">
    <property type="entry name" value="Myosin light chain kinase"/>
    <property type="match status" value="1"/>
</dbReference>
<dbReference type="PROSITE" id="PS50835">
    <property type="entry name" value="IG_LIKE"/>
    <property type="match status" value="2"/>
</dbReference>
<keyword evidence="10" id="KW-1185">Reference proteome</keyword>
<dbReference type="InterPro" id="IPR007110">
    <property type="entry name" value="Ig-like_dom"/>
</dbReference>
<dbReference type="InterPro" id="IPR003961">
    <property type="entry name" value="FN3_dom"/>
</dbReference>
<keyword evidence="6" id="KW-0393">Immunoglobulin domain</keyword>
<dbReference type="SMART" id="SM00060">
    <property type="entry name" value="FN3"/>
    <property type="match status" value="5"/>
</dbReference>
<dbReference type="GO" id="GO:0009653">
    <property type="term" value="P:anatomical structure morphogenesis"/>
    <property type="evidence" value="ECO:0007669"/>
    <property type="project" value="UniProtKB-ARBA"/>
</dbReference>
<dbReference type="Proteomes" id="UP000054359">
    <property type="component" value="Unassembled WGS sequence"/>
</dbReference>
<comment type="subcellular location">
    <subcellularLocation>
        <location evidence="1">Cytoplasm</location>
    </subcellularLocation>
</comment>
<dbReference type="SUPFAM" id="SSF48726">
    <property type="entry name" value="Immunoglobulin"/>
    <property type="match status" value="2"/>
</dbReference>
<evidence type="ECO:0000259" key="8">
    <source>
        <dbReference type="PROSITE" id="PS50853"/>
    </source>
</evidence>
<dbReference type="SUPFAM" id="SSF49265">
    <property type="entry name" value="Fibronectin type III"/>
    <property type="match status" value="3"/>
</dbReference>
<dbReference type="SMART" id="SM00409">
    <property type="entry name" value="IG"/>
    <property type="match status" value="2"/>
</dbReference>
<dbReference type="SMART" id="SM00408">
    <property type="entry name" value="IGc2"/>
    <property type="match status" value="2"/>
</dbReference>
<feature type="domain" description="Fibronectin type-III" evidence="8">
    <location>
        <begin position="391"/>
        <end position="485"/>
    </location>
</feature>
<evidence type="ECO:0000259" key="7">
    <source>
        <dbReference type="PROSITE" id="PS50835"/>
    </source>
</evidence>
<feature type="domain" description="Ig-like" evidence="7">
    <location>
        <begin position="193"/>
        <end position="283"/>
    </location>
</feature>
<proteinExistence type="inferred from homology"/>
<name>A0A087UKY3_STEMI</name>
<dbReference type="PANTHER" id="PTHR13817:SF151">
    <property type="entry name" value="TITIN"/>
    <property type="match status" value="1"/>
</dbReference>
<keyword evidence="3" id="KW-0963">Cytoplasm</keyword>
<dbReference type="EMBL" id="KK120316">
    <property type="protein sequence ID" value="KFM78022.1"/>
    <property type="molecule type" value="Genomic_DNA"/>
</dbReference>
<dbReference type="InterPro" id="IPR036116">
    <property type="entry name" value="FN3_sf"/>
</dbReference>
<dbReference type="InterPro" id="IPR050964">
    <property type="entry name" value="Striated_Muscle_Regulatory"/>
</dbReference>
<dbReference type="GO" id="GO:0030154">
    <property type="term" value="P:cell differentiation"/>
    <property type="evidence" value="ECO:0007669"/>
    <property type="project" value="UniProtKB-ARBA"/>
</dbReference>
<evidence type="ECO:0000256" key="1">
    <source>
        <dbReference type="ARBA" id="ARBA00004496"/>
    </source>
</evidence>
<dbReference type="OrthoDB" id="6426021at2759"/>
<dbReference type="GO" id="GO:0051239">
    <property type="term" value="P:regulation of multicellular organismal process"/>
    <property type="evidence" value="ECO:0007669"/>
    <property type="project" value="UniProtKB-ARBA"/>
</dbReference>
<dbReference type="PRINTS" id="PR00014">
    <property type="entry name" value="FNTYPEIII"/>
</dbReference>
<comment type="similarity">
    <text evidence="2">Belongs to the protein kinase superfamily. CAMK Ser/Thr protein kinase family.</text>
</comment>
<feature type="domain" description="Fibronectin type-III" evidence="8">
    <location>
        <begin position="1"/>
        <end position="94"/>
    </location>
</feature>
<feature type="domain" description="Fibronectin type-III" evidence="8">
    <location>
        <begin position="290"/>
        <end position="384"/>
    </location>
</feature>
<dbReference type="STRING" id="407821.A0A087UKY3"/>
<dbReference type="GO" id="GO:0050793">
    <property type="term" value="P:regulation of developmental process"/>
    <property type="evidence" value="ECO:0007669"/>
    <property type="project" value="UniProtKB-ARBA"/>
</dbReference>
<sequence>MPNASEITSNSLTLSWKIPESDGGSPIINYIIEYHDRNTLRWSTYNEKFTIEQPFTKVDNLKQGEEYMFRVIAVNEVGKSDPSPGTKYILVQELKAGEPPAIIEHLQPTTCGLKKPAQMSCRISGQPPPTIKWLKNGKELIILKNITTTYENQLATLKIAETTEKSAGTYTCKATNHLGTVETSNELKIQEPPTVQYDESMKNVRLKSFSEYVLDIKVFGYPSPELVWFKNGKVLESTKHTLVQVRENSTTITIRSVENTDSGTYTLQLTNPAGTVKHDFRLFVLDKPLPPEGPIAFHKIDKNSVTIGWQPPSIGASEVHSYIIEKCELRRKVWIEVATVNSDVLTQEIRDVSEGIEYAFRVIAANEYGRSDPLTSDSVTPKSLFDKPHAPKGPFTTSNMTENSFTLSWLAPDNDGGSPIIEYLVEKKEATRKAWQRVATTDGKSLSMEVTGLKKDTAYHFRVCCKNEIGQSPYFAPEETITPGLKISPPSSPGGPLIVSNMTNKTLTLSWKPPANTGGAELTAYIVEKRESTKKTWNRLETLEPHITSYTVHNLTHKKEYFFRVFAENPAGLSPPLETEKAIKLTSTAERPSPPTGPLEVVITGPSSVVLSWGRPESDGGSPILGYNVALKNVRRIMWMEVGQVNGETQRLQIKDLQEDAEYMVRIMARNEVGISDPLEPEEPIKVIRPPGFKESEKLDIDEKTISVSYSTETSSSWIREANVEPLLRSYTKHVLAGRNEYFFRVWHLAETLFK</sequence>
<dbReference type="FunFam" id="2.60.40.10:FF:000056">
    <property type="entry name" value="twitchin isoform X4"/>
    <property type="match status" value="2"/>
</dbReference>
<dbReference type="PROSITE" id="PS50853">
    <property type="entry name" value="FN3"/>
    <property type="match status" value="5"/>
</dbReference>
<dbReference type="FunFam" id="2.60.40.10:FF:000003">
    <property type="entry name" value="Titin isoform E"/>
    <property type="match status" value="1"/>
</dbReference>
<evidence type="ECO:0000313" key="10">
    <source>
        <dbReference type="Proteomes" id="UP000054359"/>
    </source>
</evidence>
<gene>
    <name evidence="9" type="ORF">X975_05445</name>
</gene>
<evidence type="ECO:0000256" key="3">
    <source>
        <dbReference type="ARBA" id="ARBA00022490"/>
    </source>
</evidence>
<evidence type="ECO:0000256" key="6">
    <source>
        <dbReference type="ARBA" id="ARBA00023319"/>
    </source>
</evidence>
<keyword evidence="4" id="KW-0677">Repeat</keyword>
<organism evidence="9 10">
    <name type="scientific">Stegodyphus mimosarum</name>
    <name type="common">African social velvet spider</name>
    <dbReference type="NCBI Taxonomy" id="407821"/>
    <lineage>
        <taxon>Eukaryota</taxon>
        <taxon>Metazoa</taxon>
        <taxon>Ecdysozoa</taxon>
        <taxon>Arthropoda</taxon>
        <taxon>Chelicerata</taxon>
        <taxon>Arachnida</taxon>
        <taxon>Araneae</taxon>
        <taxon>Araneomorphae</taxon>
        <taxon>Entelegynae</taxon>
        <taxon>Eresoidea</taxon>
        <taxon>Eresidae</taxon>
        <taxon>Stegodyphus</taxon>
    </lineage>
</organism>
<feature type="domain" description="Fibronectin type-III" evidence="8">
    <location>
        <begin position="493"/>
        <end position="589"/>
    </location>
</feature>
<feature type="non-terminal residue" evidence="9">
    <location>
        <position position="755"/>
    </location>
</feature>
<dbReference type="Pfam" id="PF07679">
    <property type="entry name" value="I-set"/>
    <property type="match status" value="2"/>
</dbReference>
<accession>A0A087UKY3</accession>
<dbReference type="InterPro" id="IPR036179">
    <property type="entry name" value="Ig-like_dom_sf"/>
</dbReference>
<dbReference type="PANTHER" id="PTHR13817">
    <property type="entry name" value="TITIN"/>
    <property type="match status" value="1"/>
</dbReference>
<dbReference type="InterPro" id="IPR003599">
    <property type="entry name" value="Ig_sub"/>
</dbReference>
<dbReference type="InterPro" id="IPR013098">
    <property type="entry name" value="Ig_I-set"/>
</dbReference>
<feature type="domain" description="Fibronectin type-III" evidence="8">
    <location>
        <begin position="594"/>
        <end position="691"/>
    </location>
</feature>
<evidence type="ECO:0000256" key="4">
    <source>
        <dbReference type="ARBA" id="ARBA00022737"/>
    </source>
</evidence>
<dbReference type="Pfam" id="PF00041">
    <property type="entry name" value="fn3"/>
    <property type="match status" value="5"/>
</dbReference>
<reference evidence="9 10" key="1">
    <citation type="submission" date="2013-11" db="EMBL/GenBank/DDBJ databases">
        <title>Genome sequencing of Stegodyphus mimosarum.</title>
        <authorList>
            <person name="Bechsgaard J."/>
        </authorList>
    </citation>
    <scope>NUCLEOTIDE SEQUENCE [LARGE SCALE GENOMIC DNA]</scope>
</reference>
<dbReference type="Gene3D" id="2.60.40.10">
    <property type="entry name" value="Immunoglobulins"/>
    <property type="match status" value="7"/>
</dbReference>
<dbReference type="CDD" id="cd00063">
    <property type="entry name" value="FN3"/>
    <property type="match status" value="5"/>
</dbReference>
<dbReference type="InterPro" id="IPR003598">
    <property type="entry name" value="Ig_sub2"/>
</dbReference>
<dbReference type="InterPro" id="IPR013783">
    <property type="entry name" value="Ig-like_fold"/>
</dbReference>
<dbReference type="GO" id="GO:0030017">
    <property type="term" value="C:sarcomere"/>
    <property type="evidence" value="ECO:0007669"/>
    <property type="project" value="UniProtKB-ARBA"/>
</dbReference>
<feature type="domain" description="Ig-like" evidence="7">
    <location>
        <begin position="100"/>
        <end position="190"/>
    </location>
</feature>
<keyword evidence="5" id="KW-1015">Disulfide bond</keyword>
<evidence type="ECO:0000313" key="9">
    <source>
        <dbReference type="EMBL" id="KFM78022.1"/>
    </source>
</evidence>
<dbReference type="AlphaFoldDB" id="A0A087UKY3"/>
<evidence type="ECO:0000256" key="5">
    <source>
        <dbReference type="ARBA" id="ARBA00023157"/>
    </source>
</evidence>
<evidence type="ECO:0000256" key="2">
    <source>
        <dbReference type="ARBA" id="ARBA00006692"/>
    </source>
</evidence>
<dbReference type="OMA" id="WAFEREE"/>
<protein>
    <submittedName>
        <fullName evidence="9">Titin</fullName>
    </submittedName>
</protein>